<accession>A0A1S2YWA8</accession>
<evidence type="ECO:0000256" key="4">
    <source>
        <dbReference type="ARBA" id="ARBA00022448"/>
    </source>
</evidence>
<evidence type="ECO:0000313" key="11">
    <source>
        <dbReference type="Proteomes" id="UP000087171"/>
    </source>
</evidence>
<evidence type="ECO:0000256" key="8">
    <source>
        <dbReference type="ARBA" id="ARBA00023136"/>
    </source>
</evidence>
<dbReference type="InterPro" id="IPR015403">
    <property type="entry name" value="Mon2/Sec7/BIG1-like_HDS"/>
</dbReference>
<organism evidence="11 12">
    <name type="scientific">Cicer arietinum</name>
    <name type="common">Chickpea</name>
    <name type="synonym">Garbanzo</name>
    <dbReference type="NCBI Taxonomy" id="3827"/>
    <lineage>
        <taxon>Eukaryota</taxon>
        <taxon>Viridiplantae</taxon>
        <taxon>Streptophyta</taxon>
        <taxon>Embryophyta</taxon>
        <taxon>Tracheophyta</taxon>
        <taxon>Spermatophyta</taxon>
        <taxon>Magnoliopsida</taxon>
        <taxon>eudicotyledons</taxon>
        <taxon>Gunneridae</taxon>
        <taxon>Pentapetalae</taxon>
        <taxon>rosids</taxon>
        <taxon>fabids</taxon>
        <taxon>Fabales</taxon>
        <taxon>Fabaceae</taxon>
        <taxon>Papilionoideae</taxon>
        <taxon>50 kb inversion clade</taxon>
        <taxon>NPAAA clade</taxon>
        <taxon>Hologalegina</taxon>
        <taxon>IRL clade</taxon>
        <taxon>Cicereae</taxon>
        <taxon>Cicer</taxon>
    </lineage>
</organism>
<dbReference type="GO" id="GO:0015031">
    <property type="term" value="P:protein transport"/>
    <property type="evidence" value="ECO:0007669"/>
    <property type="project" value="UniProtKB-KW"/>
</dbReference>
<dbReference type="PROSITE" id="PS50190">
    <property type="entry name" value="SEC7"/>
    <property type="match status" value="1"/>
</dbReference>
<keyword evidence="11" id="KW-1185">Reference proteome</keyword>
<evidence type="ECO:0000256" key="7">
    <source>
        <dbReference type="ARBA" id="ARBA00022927"/>
    </source>
</evidence>
<dbReference type="eggNOG" id="KOG0929">
    <property type="taxonomic scope" value="Eukaryota"/>
</dbReference>
<dbReference type="InterPro" id="IPR000904">
    <property type="entry name" value="Sec7_dom"/>
</dbReference>
<dbReference type="Pfam" id="PF01369">
    <property type="entry name" value="Sec7"/>
    <property type="match status" value="1"/>
</dbReference>
<dbReference type="InterPro" id="IPR032629">
    <property type="entry name" value="DCB_dom"/>
</dbReference>
<feature type="region of interest" description="Disordered" evidence="9">
    <location>
        <begin position="1307"/>
        <end position="1339"/>
    </location>
</feature>
<feature type="compositionally biased region" description="Basic and acidic residues" evidence="9">
    <location>
        <begin position="592"/>
        <end position="602"/>
    </location>
</feature>
<dbReference type="InterPro" id="IPR032817">
    <property type="entry name" value="Mon2_C"/>
</dbReference>
<dbReference type="CDD" id="cd00171">
    <property type="entry name" value="Sec7"/>
    <property type="match status" value="1"/>
</dbReference>
<dbReference type="Gene3D" id="1.10.220.20">
    <property type="match status" value="1"/>
</dbReference>
<dbReference type="SMART" id="SM00222">
    <property type="entry name" value="Sec7"/>
    <property type="match status" value="1"/>
</dbReference>
<keyword evidence="8" id="KW-0472">Membrane</keyword>
<reference evidence="12" key="2">
    <citation type="submission" date="2025-08" db="UniProtKB">
        <authorList>
            <consortium name="RefSeq"/>
        </authorList>
    </citation>
    <scope>IDENTIFICATION</scope>
    <source>
        <tissue evidence="12">Etiolated seedlings</tissue>
    </source>
</reference>
<keyword evidence="7" id="KW-0653">Protein transport</keyword>
<evidence type="ECO:0000256" key="2">
    <source>
        <dbReference type="ARBA" id="ARBA00004514"/>
    </source>
</evidence>
<sequence>MASSEADSRLSQLVVPALDKIIKNASWRKHAKLVHECKSISERLSLNNQQLTPGSPSDTEPETPGPLHDGGPVEYSLAESESILTPLINAASSGVLKIADPAVDAIQKLIAYGYLRGEVDPGGTAGEAKLLSNVIESVCKCHDFGDETMELMVLKTLLSAVTSISLRIHGDCLLLIVRTCYDIYLVSKNMVNQTTAKASLIQMLVIVFRRMEADSSTVPIQPIVVAELMKPVEKSDVDNSMTQFVQGFITKIMQDIDGVLNPVTPSGKVSLLGGYDGAFETATVETTNPTDLLDSTDKDMLDAKYWEISMYKTALEGRKGELVDGELVERDDDLEVQIGNKLRRDAFLVFRALCKLSMKTPPKEASADPQLMKGKIVALELLKILLENAGAVFRTSERFLGAIKQYLCLSLLKNSASTLLIVFQLSCSIFISLVSRFRAGLKAEIGVFFPMIVLRVLENVSQPNFQQKMIVLRFLERLCVDSQILVDIFINYDCDVNSSNIFERMVNGLLKTAQGVPPGVMTTLLPPQEATLKLEAMKSLVAVLKSMGDWINKQLRISDPHSTKKVEAADNGHDAGGFTIANGNGEDPVEGSDSRTDSHSEISNDASDVSTIEQRRAYKLELQEGISLFNRKPKKGIEFLINANKVGDSPEQIAAFLKDASGLDKILIGDYLGEREELSLKVMHAYVDSFNFQGMEFDEAIRVFLQGFRLPGEAQKIDRIMEKFAERYCKCNPKAFSSADTAYVLAYSVIMLNTDAHNPMVKNKMSAEDFIRNNRGIDDGKDLPEEYLKSLFDRISRNEIKMKENDMASQQRQAVNPNKLLGLDSILNIVVSKRGDESHMETSDDLIRHMQEQFKEKARKTESVYYAATDVVILRFMIEVCWAPMLAAFSVPLDQSDDEVVICLCLEGYRCAIHVTSIMSMKTHRDAFVTSLAKFTSLHSPADIKQKNVYAIKEIITIADEDGNYLQEAWEHILTCVSRFEHLHLLGEGAPPDATFFAFPQNDSEKTKQAKSTILPVLKKKGAGRMQYAAATLMRGSYDSAGIGGNASGAVTSEQVNNLVSNLNMLEQVGSSEMNRIFTRSQKLNSEAIIDFVKALCKVSMEELRSPSDPRVFSLTKMVEIAHYNMNRIRLVWSSIWHVLSDFFVNIGCSANLSIAIFAMDSLRQLSMKFLEREELANYNFQNEFMKPFVIVMRKSNAVEIRELIIRCVSQMVLSRVNNVKSGWKSMFMVFTTAAYDDHKNIVLLAFEIIEKIIRDYFPYITETETTTFTDCVNCLIAFTNSRFNKEISLNAIGFLRFCATKLAEGDLGSSSRNKDKEVSGSVSSPSLQAGKDENQGNGEVADKDDHLQFWFPLLAGLSELSFEPRPEVRKSALDVLFETLRNHGHLFSLSLWEQIFESVLFPIFDYVGHAIDPSGSSPQDNEVETNGELDQDAWFYETCTLALQLVVDIFVNFYTTVNPLLRNVLMLLVSFIKRPHQSLAGIGIAAFVRLMSNAGELFSDEKWLEVVLSIKEAANATLPNFSFLESEDFVARNEEYASTADDDRDHVESGSPDDLESQRVHRLYAYFTDAKCRAAVQLLLIQAVMEVYNMFRSHLSAKTMLVLFDALHGVAVHAHKINNNTILRSKLQEFGSMTQMQDPPLLRLENESYQICLTFLQNLVVDKPPSYEEAEAESHLVRLCQEVLEFYIEVAGCGEKSESSHRRKPHWSIPLGSGKRRELAARSPLVVATLQAICSLGDISFEKNLSHFFPLLSSLVSCEHGSNEVQVALCDMLSLSVGPVLLKSC</sequence>
<feature type="compositionally biased region" description="Basic and acidic residues" evidence="9">
    <location>
        <begin position="562"/>
        <end position="573"/>
    </location>
</feature>
<evidence type="ECO:0000259" key="10">
    <source>
        <dbReference type="PROSITE" id="PS50190"/>
    </source>
</evidence>
<dbReference type="Pfam" id="PF16213">
    <property type="entry name" value="DCB"/>
    <property type="match status" value="1"/>
</dbReference>
<dbReference type="PANTHER" id="PTHR10663:SF375">
    <property type="entry name" value="LD29171P"/>
    <property type="match status" value="1"/>
</dbReference>
<dbReference type="FunFam" id="1.10.1000.11:FF:000005">
    <property type="entry name" value="Brefeldin A-inhibited guanine nucleotide-exchange 1"/>
    <property type="match status" value="1"/>
</dbReference>
<feature type="domain" description="SEC7" evidence="10">
    <location>
        <begin position="611"/>
        <end position="798"/>
    </location>
</feature>
<dbReference type="FunFam" id="1.10.220.20:FF:000002">
    <property type="entry name" value="Brefeldin A-inhibited guanine nucleotide-exchange protein 1"/>
    <property type="match status" value="1"/>
</dbReference>
<evidence type="ECO:0000256" key="6">
    <source>
        <dbReference type="ARBA" id="ARBA00022658"/>
    </source>
</evidence>
<dbReference type="InterPro" id="IPR023394">
    <property type="entry name" value="Sec7_C_sf"/>
</dbReference>
<dbReference type="PANTHER" id="PTHR10663">
    <property type="entry name" value="GUANYL-NUCLEOTIDE EXCHANGE FACTOR"/>
    <property type="match status" value="1"/>
</dbReference>
<dbReference type="GeneID" id="101508411"/>
<dbReference type="Pfam" id="PF20252">
    <property type="entry name" value="BIG2_C"/>
    <property type="match status" value="1"/>
</dbReference>
<dbReference type="Pfam" id="PF09324">
    <property type="entry name" value="Sec7-like_HDS"/>
    <property type="match status" value="1"/>
</dbReference>
<dbReference type="RefSeq" id="XP_004510941.1">
    <property type="nucleotide sequence ID" value="XM_004510884.3"/>
</dbReference>
<dbReference type="GO" id="GO:0032012">
    <property type="term" value="P:regulation of ARF protein signal transduction"/>
    <property type="evidence" value="ECO:0007669"/>
    <property type="project" value="InterPro"/>
</dbReference>
<dbReference type="Pfam" id="PF12783">
    <property type="entry name" value="Sec7-like_HUS"/>
    <property type="match status" value="1"/>
</dbReference>
<dbReference type="InterPro" id="IPR032691">
    <property type="entry name" value="Mon2/Sec7/BIG1-like_HUS"/>
</dbReference>
<dbReference type="GO" id="GO:0005829">
    <property type="term" value="C:cytosol"/>
    <property type="evidence" value="ECO:0007669"/>
    <property type="project" value="UniProtKB-SubCell"/>
</dbReference>
<dbReference type="InterPro" id="IPR016024">
    <property type="entry name" value="ARM-type_fold"/>
</dbReference>
<dbReference type="KEGG" id="cam:101508411"/>
<comment type="subunit">
    <text evidence="3">Homodimer.</text>
</comment>
<dbReference type="STRING" id="3827.A0A1S2YWA8"/>
<dbReference type="Pfam" id="PF16206">
    <property type="entry name" value="Mon2_C"/>
    <property type="match status" value="1"/>
</dbReference>
<dbReference type="GO" id="GO:0005802">
    <property type="term" value="C:trans-Golgi network"/>
    <property type="evidence" value="ECO:0007669"/>
    <property type="project" value="TreeGrafter"/>
</dbReference>
<dbReference type="InterPro" id="IPR035999">
    <property type="entry name" value="Sec7_dom_sf"/>
</dbReference>
<keyword evidence="5" id="KW-0963">Cytoplasm</keyword>
<feature type="region of interest" description="Disordered" evidence="9">
    <location>
        <begin position="562"/>
        <end position="608"/>
    </location>
</feature>
<feature type="region of interest" description="Disordered" evidence="9">
    <location>
        <begin position="45"/>
        <end position="72"/>
    </location>
</feature>
<evidence type="ECO:0000256" key="3">
    <source>
        <dbReference type="ARBA" id="ARBA00011738"/>
    </source>
</evidence>
<comment type="subcellular location">
    <subcellularLocation>
        <location evidence="2">Cytoplasm</location>
        <location evidence="2">Cytosol</location>
    </subcellularLocation>
    <subcellularLocation>
        <location evidence="1">Membrane</location>
        <topology evidence="1">Peripheral membrane protein</topology>
        <orientation evidence="1">Cytoplasmic side</orientation>
    </subcellularLocation>
</comment>
<dbReference type="PaxDb" id="3827-XP_004510941.1"/>
<evidence type="ECO:0000313" key="12">
    <source>
        <dbReference type="RefSeq" id="XP_004510941.1"/>
    </source>
</evidence>
<evidence type="ECO:0000256" key="5">
    <source>
        <dbReference type="ARBA" id="ARBA00022490"/>
    </source>
</evidence>
<proteinExistence type="predicted"/>
<protein>
    <submittedName>
        <fullName evidence="12">Brefeldin A-inhibited guanine nucleotide-exchange protein 2</fullName>
    </submittedName>
</protein>
<keyword evidence="6" id="KW-0344">Guanine-nucleotide releasing factor</keyword>
<evidence type="ECO:0000256" key="9">
    <source>
        <dbReference type="SAM" id="MobiDB-lite"/>
    </source>
</evidence>
<reference evidence="11" key="1">
    <citation type="journal article" date="2013" name="Nat. Biotechnol.">
        <title>Draft genome sequence of chickpea (Cicer arietinum) provides a resource for trait improvement.</title>
        <authorList>
            <person name="Varshney R.K."/>
            <person name="Song C."/>
            <person name="Saxena R.K."/>
            <person name="Azam S."/>
            <person name="Yu S."/>
            <person name="Sharpe A.G."/>
            <person name="Cannon S."/>
            <person name="Baek J."/>
            <person name="Rosen B.D."/>
            <person name="Tar'an B."/>
            <person name="Millan T."/>
            <person name="Zhang X."/>
            <person name="Ramsay L.D."/>
            <person name="Iwata A."/>
            <person name="Wang Y."/>
            <person name="Nelson W."/>
            <person name="Farmer A.D."/>
            <person name="Gaur P.M."/>
            <person name="Soderlund C."/>
            <person name="Penmetsa R.V."/>
            <person name="Xu C."/>
            <person name="Bharti A.K."/>
            <person name="He W."/>
            <person name="Winter P."/>
            <person name="Zhao S."/>
            <person name="Hane J.K."/>
            <person name="Carrasquilla-Garcia N."/>
            <person name="Condie J.A."/>
            <person name="Upadhyaya H.D."/>
            <person name="Luo M.C."/>
            <person name="Thudi M."/>
            <person name="Gowda C.L."/>
            <person name="Singh N.P."/>
            <person name="Lichtenzveig J."/>
            <person name="Gali K.K."/>
            <person name="Rubio J."/>
            <person name="Nadarajan N."/>
            <person name="Dolezel J."/>
            <person name="Bansal K.C."/>
            <person name="Xu X."/>
            <person name="Edwards D."/>
            <person name="Zhang G."/>
            <person name="Kahl G."/>
            <person name="Gil J."/>
            <person name="Singh K.B."/>
            <person name="Datta S.K."/>
            <person name="Jackson S.A."/>
            <person name="Wang J."/>
            <person name="Cook D.R."/>
        </authorList>
    </citation>
    <scope>NUCLEOTIDE SEQUENCE [LARGE SCALE GENOMIC DNA]</scope>
    <source>
        <strain evidence="11">cv. CDC Frontier</strain>
    </source>
</reference>
<feature type="compositionally biased region" description="Polar residues" evidence="9">
    <location>
        <begin position="45"/>
        <end position="58"/>
    </location>
</feature>
<dbReference type="Proteomes" id="UP000087171">
    <property type="component" value="Chromosome Ca7"/>
</dbReference>
<dbReference type="GO" id="GO:0016020">
    <property type="term" value="C:membrane"/>
    <property type="evidence" value="ECO:0007669"/>
    <property type="project" value="UniProtKB-SubCell"/>
</dbReference>
<dbReference type="InterPro" id="IPR046455">
    <property type="entry name" value="Sec7/BIG1-like_C"/>
</dbReference>
<name>A0A1S2YWA8_CICAR</name>
<dbReference type="GO" id="GO:0005085">
    <property type="term" value="F:guanyl-nucleotide exchange factor activity"/>
    <property type="evidence" value="ECO:0007669"/>
    <property type="project" value="UniProtKB-KW"/>
</dbReference>
<dbReference type="SUPFAM" id="SSF48371">
    <property type="entry name" value="ARM repeat"/>
    <property type="match status" value="1"/>
</dbReference>
<keyword evidence="4" id="KW-0813">Transport</keyword>
<dbReference type="Gene3D" id="1.10.1000.11">
    <property type="entry name" value="Arf Nucleotide-binding Site Opener,domain 2"/>
    <property type="match status" value="1"/>
</dbReference>
<dbReference type="OrthoDB" id="430364at2759"/>
<dbReference type="SUPFAM" id="SSF48425">
    <property type="entry name" value="Sec7 domain"/>
    <property type="match status" value="1"/>
</dbReference>
<gene>
    <name evidence="12" type="primary">LOC101508411</name>
</gene>
<evidence type="ECO:0000256" key="1">
    <source>
        <dbReference type="ARBA" id="ARBA00004287"/>
    </source>
</evidence>